<evidence type="ECO:0000256" key="1">
    <source>
        <dbReference type="SAM" id="MobiDB-lite"/>
    </source>
</evidence>
<evidence type="ECO:0000313" key="3">
    <source>
        <dbReference type="EMBL" id="SDT17393.1"/>
    </source>
</evidence>
<keyword evidence="2" id="KW-1133">Transmembrane helix</keyword>
<dbReference type="Proteomes" id="UP000198859">
    <property type="component" value="Chromosome I"/>
</dbReference>
<reference evidence="4" key="1">
    <citation type="submission" date="2016-10" db="EMBL/GenBank/DDBJ databases">
        <authorList>
            <person name="Varghese N."/>
            <person name="Submissions S."/>
        </authorList>
    </citation>
    <scope>NUCLEOTIDE SEQUENCE [LARGE SCALE GENOMIC DNA]</scope>
    <source>
        <strain evidence="4">DSM 22127</strain>
    </source>
</reference>
<keyword evidence="2" id="KW-0812">Transmembrane</keyword>
<feature type="region of interest" description="Disordered" evidence="1">
    <location>
        <begin position="165"/>
        <end position="219"/>
    </location>
</feature>
<accession>A0A1H1Y7F3</accession>
<gene>
    <name evidence="3" type="ORF">SAMN04488570_3742</name>
</gene>
<evidence type="ECO:0000313" key="4">
    <source>
        <dbReference type="Proteomes" id="UP000198859"/>
    </source>
</evidence>
<keyword evidence="4" id="KW-1185">Reference proteome</keyword>
<dbReference type="NCBIfam" id="TIGR01167">
    <property type="entry name" value="LPXTG_anchor"/>
    <property type="match status" value="1"/>
</dbReference>
<name>A0A1H1Y7F3_9ACTN</name>
<dbReference type="OrthoDB" id="4401005at2"/>
<dbReference type="RefSeq" id="WP_091732880.1">
    <property type="nucleotide sequence ID" value="NZ_LT629757.1"/>
</dbReference>
<proteinExistence type="predicted"/>
<sequence length="251" mass="24700">MRTTVRPSSRTLTSLVVAPLAALVGLLVLVGAGAPATAAGGVRAADAQGSLCTGNTGVNVVVDFGALGGGVQQDCVADGDGQVATKVFSEAGHELTPVGAFPGAACKVDGEPASGGCAQMPPANAYWGLFLAQDAAWDYAPKGADELELSDGDFVAFAWQGTKKATPPSVEPVAATAADSSGEASDGASPSPSTSPSSDATTSPGSGDGTGESAVESTENGRDWVVPFIGLLVLGGAGGVLLVRRRRNAGE</sequence>
<dbReference type="AlphaFoldDB" id="A0A1H1Y7F3"/>
<dbReference type="EMBL" id="LT629757">
    <property type="protein sequence ID" value="SDT17393.1"/>
    <property type="molecule type" value="Genomic_DNA"/>
</dbReference>
<feature type="compositionally biased region" description="Low complexity" evidence="1">
    <location>
        <begin position="174"/>
        <end position="205"/>
    </location>
</feature>
<organism evidence="3 4">
    <name type="scientific">Nocardioides scoriae</name>
    <dbReference type="NCBI Taxonomy" id="642780"/>
    <lineage>
        <taxon>Bacteria</taxon>
        <taxon>Bacillati</taxon>
        <taxon>Actinomycetota</taxon>
        <taxon>Actinomycetes</taxon>
        <taxon>Propionibacteriales</taxon>
        <taxon>Nocardioidaceae</taxon>
        <taxon>Nocardioides</taxon>
    </lineage>
</organism>
<dbReference type="STRING" id="642780.SAMN04488570_3742"/>
<protein>
    <submittedName>
        <fullName evidence="3">LPXTG-motif cell wall anchor domain-containing protein/MYXO-CTERM domain-containing protein</fullName>
    </submittedName>
</protein>
<keyword evidence="2" id="KW-0472">Membrane</keyword>
<feature type="transmembrane region" description="Helical" evidence="2">
    <location>
        <begin position="224"/>
        <end position="243"/>
    </location>
</feature>
<evidence type="ECO:0000256" key="2">
    <source>
        <dbReference type="SAM" id="Phobius"/>
    </source>
</evidence>